<keyword evidence="9" id="KW-1185">Reference proteome</keyword>
<organism evidence="8 9">
    <name type="scientific">Capronia epimyces CBS 606.96</name>
    <dbReference type="NCBI Taxonomy" id="1182542"/>
    <lineage>
        <taxon>Eukaryota</taxon>
        <taxon>Fungi</taxon>
        <taxon>Dikarya</taxon>
        <taxon>Ascomycota</taxon>
        <taxon>Pezizomycotina</taxon>
        <taxon>Eurotiomycetes</taxon>
        <taxon>Chaetothyriomycetidae</taxon>
        <taxon>Chaetothyriales</taxon>
        <taxon>Herpotrichiellaceae</taxon>
        <taxon>Capronia</taxon>
    </lineage>
</organism>
<evidence type="ECO:0000256" key="2">
    <source>
        <dbReference type="ARBA" id="ARBA00023125"/>
    </source>
</evidence>
<dbReference type="GO" id="GO:0045895">
    <property type="term" value="P:positive regulation of mating-type specific transcription, DNA-templated"/>
    <property type="evidence" value="ECO:0007669"/>
    <property type="project" value="InterPro"/>
</dbReference>
<dbReference type="HOGENOM" id="CLU_064978_0_0_1"/>
<keyword evidence="3 5" id="KW-0804">Transcription</keyword>
<dbReference type="Proteomes" id="UP000019478">
    <property type="component" value="Unassembled WGS sequence"/>
</dbReference>
<evidence type="ECO:0000256" key="3">
    <source>
        <dbReference type="ARBA" id="ARBA00023163"/>
    </source>
</evidence>
<reference evidence="8 9" key="1">
    <citation type="submission" date="2013-03" db="EMBL/GenBank/DDBJ databases">
        <title>The Genome Sequence of Capronia epimyces CBS 606.96.</title>
        <authorList>
            <consortium name="The Broad Institute Genomics Platform"/>
            <person name="Cuomo C."/>
            <person name="de Hoog S."/>
            <person name="Gorbushina A."/>
            <person name="Walker B."/>
            <person name="Young S.K."/>
            <person name="Zeng Q."/>
            <person name="Gargeya S."/>
            <person name="Fitzgerald M."/>
            <person name="Haas B."/>
            <person name="Abouelleil A."/>
            <person name="Allen A.W."/>
            <person name="Alvarado L."/>
            <person name="Arachchi H.M."/>
            <person name="Berlin A.M."/>
            <person name="Chapman S.B."/>
            <person name="Gainer-Dewar J."/>
            <person name="Goldberg J."/>
            <person name="Griggs A."/>
            <person name="Gujja S."/>
            <person name="Hansen M."/>
            <person name="Howarth C."/>
            <person name="Imamovic A."/>
            <person name="Ireland A."/>
            <person name="Larimer J."/>
            <person name="McCowan C."/>
            <person name="Murphy C."/>
            <person name="Pearson M."/>
            <person name="Poon T.W."/>
            <person name="Priest M."/>
            <person name="Roberts A."/>
            <person name="Saif S."/>
            <person name="Shea T."/>
            <person name="Sisk P."/>
            <person name="Sykes S."/>
            <person name="Wortman J."/>
            <person name="Nusbaum C."/>
            <person name="Birren B."/>
        </authorList>
    </citation>
    <scope>NUCLEOTIDE SEQUENCE [LARGE SCALE GENOMIC DNA]</scope>
    <source>
        <strain evidence="8 9">CBS 606.96</strain>
    </source>
</reference>
<evidence type="ECO:0000259" key="7">
    <source>
        <dbReference type="PROSITE" id="PS51325"/>
    </source>
</evidence>
<feature type="domain" description="Alpha box" evidence="7">
    <location>
        <begin position="78"/>
        <end position="133"/>
    </location>
</feature>
<sequence>MAVNMNSSQASLANAISSLNPAQLSALTASVAAAAGAQNTPPVTAGAMGAAVNLPQSTLPTVQASSNLPGNRRGSTAVRKKPLNAFITYRTYYSPLFKGLTQKEKSGLLRVMWSADLKKPMWELLGHAYSDLRDHHDETLPVDKFLAVSVPLLPVVAADQYISKMGWELTKNPTGETTLTRSESFNADKVYAEYPAQTNLSMADVVNHCYNEGLLKRGARRSSPRLRPGRRAQVSTGNSLANAASGGSIILAVAPQPVSSPLADATTSTATAPTANRAVESETESGSETGEPRDSQARGDEEERVLGQLSVEDITQNPAYLSIQHITTDQQAAFDGYALALHFHPNIQPPILGFDPRIIQDDFDPFDLDLSALINWKA</sequence>
<dbReference type="EMBL" id="AMGY01000005">
    <property type="protein sequence ID" value="EXJ82279.1"/>
    <property type="molecule type" value="Genomic_DNA"/>
</dbReference>
<evidence type="ECO:0000256" key="1">
    <source>
        <dbReference type="ARBA" id="ARBA00023015"/>
    </source>
</evidence>
<protein>
    <recommendedName>
        <fullName evidence="7">Alpha box domain-containing protein</fullName>
    </recommendedName>
</protein>
<feature type="region of interest" description="Disordered" evidence="6">
    <location>
        <begin position="220"/>
        <end position="239"/>
    </location>
</feature>
<gene>
    <name evidence="8" type="ORF">A1O3_06092</name>
</gene>
<dbReference type="GeneID" id="19170202"/>
<keyword evidence="4 5" id="KW-0539">Nucleus</keyword>
<evidence type="ECO:0000256" key="6">
    <source>
        <dbReference type="SAM" id="MobiDB-lite"/>
    </source>
</evidence>
<keyword evidence="2 5" id="KW-0238">DNA-binding</keyword>
<comment type="similarity">
    <text evidence="5">Belongs to the MATALPHA1 family.</text>
</comment>
<comment type="subcellular location">
    <subcellularLocation>
        <location evidence="5">Nucleus</location>
    </subcellularLocation>
</comment>
<evidence type="ECO:0000313" key="9">
    <source>
        <dbReference type="Proteomes" id="UP000019478"/>
    </source>
</evidence>
<evidence type="ECO:0000256" key="5">
    <source>
        <dbReference type="RuleBase" id="RU003516"/>
    </source>
</evidence>
<feature type="compositionally biased region" description="Low complexity" evidence="6">
    <location>
        <begin position="263"/>
        <end position="275"/>
    </location>
</feature>
<proteinExistence type="inferred from homology"/>
<dbReference type="PROSITE" id="PS51325">
    <property type="entry name" value="ALPHA_BOX"/>
    <property type="match status" value="1"/>
</dbReference>
<comment type="caution">
    <text evidence="8">The sequence shown here is derived from an EMBL/GenBank/DDBJ whole genome shotgun (WGS) entry which is preliminary data.</text>
</comment>
<dbReference type="RefSeq" id="XP_007734402.1">
    <property type="nucleotide sequence ID" value="XM_007736212.1"/>
</dbReference>
<name>W9YJ08_9EURO</name>
<dbReference type="eggNOG" id="ENOG502S4ZK">
    <property type="taxonomic scope" value="Eukaryota"/>
</dbReference>
<keyword evidence="1 5" id="KW-0805">Transcription regulation</keyword>
<evidence type="ECO:0000256" key="4">
    <source>
        <dbReference type="ARBA" id="ARBA00023242"/>
    </source>
</evidence>
<dbReference type="AlphaFoldDB" id="W9YJ08"/>
<feature type="compositionally biased region" description="Basic and acidic residues" evidence="6">
    <location>
        <begin position="290"/>
        <end position="302"/>
    </location>
</feature>
<dbReference type="OrthoDB" id="5398665at2759"/>
<dbReference type="GO" id="GO:0008301">
    <property type="term" value="F:DNA binding, bending"/>
    <property type="evidence" value="ECO:0007669"/>
    <property type="project" value="InterPro"/>
</dbReference>
<feature type="region of interest" description="Disordered" evidence="6">
    <location>
        <begin position="260"/>
        <end position="302"/>
    </location>
</feature>
<accession>W9YJ08</accession>
<dbReference type="GO" id="GO:0005634">
    <property type="term" value="C:nucleus"/>
    <property type="evidence" value="ECO:0007669"/>
    <property type="project" value="UniProtKB-SubCell"/>
</dbReference>
<dbReference type="InterPro" id="IPR006856">
    <property type="entry name" value="MATalpha_HMGbox"/>
</dbReference>
<evidence type="ECO:0000313" key="8">
    <source>
        <dbReference type="EMBL" id="EXJ82279.1"/>
    </source>
</evidence>
<dbReference type="Pfam" id="PF04769">
    <property type="entry name" value="MATalpha_HMGbox"/>
    <property type="match status" value="1"/>
</dbReference>
<feature type="compositionally biased region" description="Basic residues" evidence="6">
    <location>
        <begin position="220"/>
        <end position="230"/>
    </location>
</feature>